<dbReference type="NCBIfam" id="TIGR03624">
    <property type="entry name" value="putative hydrolase"/>
    <property type="match status" value="1"/>
</dbReference>
<evidence type="ECO:0000256" key="1">
    <source>
        <dbReference type="SAM" id="MobiDB-lite"/>
    </source>
</evidence>
<dbReference type="Pfam" id="PF10103">
    <property type="entry name" value="Zincin_2"/>
    <property type="match status" value="1"/>
</dbReference>
<dbReference type="GO" id="GO:0008237">
    <property type="term" value="F:metallopeptidase activity"/>
    <property type="evidence" value="ECO:0007669"/>
    <property type="project" value="UniProtKB-KW"/>
</dbReference>
<gene>
    <name evidence="2" type="ORF">GCM10023205_08190</name>
</gene>
<feature type="region of interest" description="Disordered" evidence="1">
    <location>
        <begin position="1"/>
        <end position="79"/>
    </location>
</feature>
<keyword evidence="2" id="KW-0482">Metalloprotease</keyword>
<keyword evidence="2" id="KW-0378">Hydrolase</keyword>
<proteinExistence type="predicted"/>
<feature type="compositionally biased region" description="Gly residues" evidence="1">
    <location>
        <begin position="31"/>
        <end position="66"/>
    </location>
</feature>
<feature type="region of interest" description="Disordered" evidence="1">
    <location>
        <begin position="469"/>
        <end position="511"/>
    </location>
</feature>
<sequence>MGDFPFGFGKPSGGGDDPDRNDSDDSSDASGGSGSSRGIGFGGPGPGSGGSGGPGGSGPVGPGGFDPFGDPNNPFGALFGQMNPADLGAAFQQLGKLLSYEGGPVNWDLAKDIARQTIAQRGDASVGRVERTEVEESMRLAELWLDEATPLPSGASTVLAWSRAEWIEATLPQWRDLVEPLATRVVSAMGEMMPDEMQQMAGPLMGMMRGMGGAMFGAQVGQALGALAGEVVGSADVGLPLGPAGRAALLPANLAAFGEGLGLPQDEVRLYLALREAAHQRLFAHVPWLRRHLFGAVEAYARGIKVDMSRLEEAAGRIDPTNPEALQEAFTQGLFEPEETPEQKAALARLETALALVEGWVDAVVHSAAAPRLPSAAALRETLRRRRATGGPAEQTFATLVGLEMRPRRLRDASRLWASLADARGIEGRDALWAHPDMLPTASDLDDPDGFVHREELDLSGLTAQLDADLEALEKKGRGESDDTPDAPGGADETGGHDGKGGEDGPKDGSA</sequence>
<feature type="compositionally biased region" description="Basic and acidic residues" evidence="1">
    <location>
        <begin position="472"/>
        <end position="481"/>
    </location>
</feature>
<reference evidence="3" key="1">
    <citation type="journal article" date="2019" name="Int. J. Syst. Evol. Microbiol.">
        <title>The Global Catalogue of Microorganisms (GCM) 10K type strain sequencing project: providing services to taxonomists for standard genome sequencing and annotation.</title>
        <authorList>
            <consortium name="The Broad Institute Genomics Platform"/>
            <consortium name="The Broad Institute Genome Sequencing Center for Infectious Disease"/>
            <person name="Wu L."/>
            <person name="Ma J."/>
        </authorList>
    </citation>
    <scope>NUCLEOTIDE SEQUENCE [LARGE SCALE GENOMIC DNA]</scope>
    <source>
        <strain evidence="3">JCM 17986</strain>
    </source>
</reference>
<dbReference type="InterPro" id="IPR042271">
    <property type="entry name" value="Zinicin_2_N"/>
</dbReference>
<dbReference type="InterPro" id="IPR018766">
    <property type="entry name" value="Zinicin_2"/>
</dbReference>
<evidence type="ECO:0000313" key="2">
    <source>
        <dbReference type="EMBL" id="GAA4949985.1"/>
    </source>
</evidence>
<feature type="compositionally biased region" description="Basic and acidic residues" evidence="1">
    <location>
        <begin position="494"/>
        <end position="511"/>
    </location>
</feature>
<dbReference type="PANTHER" id="PTHR39420">
    <property type="match status" value="1"/>
</dbReference>
<keyword evidence="2" id="KW-0645">Protease</keyword>
<comment type="caution">
    <text evidence="2">The sequence shown here is derived from an EMBL/GenBank/DDBJ whole genome shotgun (WGS) entry which is preliminary data.</text>
</comment>
<name>A0ABP9GY27_9ACTN</name>
<dbReference type="SUPFAM" id="SSF55486">
    <property type="entry name" value="Metalloproteases ('zincins'), catalytic domain"/>
    <property type="match status" value="1"/>
</dbReference>
<dbReference type="PANTHER" id="PTHR39420:SF2">
    <property type="entry name" value="HYDROLASE"/>
    <property type="match status" value="1"/>
</dbReference>
<feature type="compositionally biased region" description="Low complexity" evidence="1">
    <location>
        <begin position="67"/>
        <end position="76"/>
    </location>
</feature>
<accession>A0ABP9GY27</accession>
<dbReference type="EMBL" id="BAABHS010000002">
    <property type="protein sequence ID" value="GAA4949985.1"/>
    <property type="molecule type" value="Genomic_DNA"/>
</dbReference>
<keyword evidence="3" id="KW-1185">Reference proteome</keyword>
<organism evidence="2 3">
    <name type="scientific">Yinghuangia aomiensis</name>
    <dbReference type="NCBI Taxonomy" id="676205"/>
    <lineage>
        <taxon>Bacteria</taxon>
        <taxon>Bacillati</taxon>
        <taxon>Actinomycetota</taxon>
        <taxon>Actinomycetes</taxon>
        <taxon>Kitasatosporales</taxon>
        <taxon>Streptomycetaceae</taxon>
        <taxon>Yinghuangia</taxon>
    </lineage>
</organism>
<dbReference type="RefSeq" id="WP_345673841.1">
    <property type="nucleotide sequence ID" value="NZ_BAABHS010000002.1"/>
</dbReference>
<protein>
    <submittedName>
        <fullName evidence="2">Zinc-dependent metalloprotease</fullName>
    </submittedName>
</protein>
<dbReference type="Gene3D" id="1.20.150.30">
    <property type="entry name" value="Zincin-like metallopeptidase, N-terminal domain"/>
    <property type="match status" value="1"/>
</dbReference>
<evidence type="ECO:0000313" key="3">
    <source>
        <dbReference type="Proteomes" id="UP001500466"/>
    </source>
</evidence>
<dbReference type="Proteomes" id="UP001500466">
    <property type="component" value="Unassembled WGS sequence"/>
</dbReference>